<dbReference type="OrthoDB" id="695275at2759"/>
<dbReference type="SUPFAM" id="SSF52540">
    <property type="entry name" value="P-loop containing nucleoside triphosphate hydrolases"/>
    <property type="match status" value="1"/>
</dbReference>
<dbReference type="SMART" id="SM00255">
    <property type="entry name" value="TIR"/>
    <property type="match status" value="2"/>
</dbReference>
<dbReference type="Gene3D" id="3.40.1170.20">
    <property type="entry name" value="tRNA intron endonuclease, N-terminal domain"/>
    <property type="match status" value="2"/>
</dbReference>
<name>A0A9Q0KJZ1_9MAGN</name>
<organism evidence="7 8">
    <name type="scientific">Protea cynaroides</name>
    <dbReference type="NCBI Taxonomy" id="273540"/>
    <lineage>
        <taxon>Eukaryota</taxon>
        <taxon>Viridiplantae</taxon>
        <taxon>Streptophyta</taxon>
        <taxon>Embryophyta</taxon>
        <taxon>Tracheophyta</taxon>
        <taxon>Spermatophyta</taxon>
        <taxon>Magnoliopsida</taxon>
        <taxon>Proteales</taxon>
        <taxon>Proteaceae</taxon>
        <taxon>Protea</taxon>
    </lineage>
</organism>
<dbReference type="Pfam" id="PF13306">
    <property type="entry name" value="LRR_5"/>
    <property type="match status" value="2"/>
</dbReference>
<keyword evidence="3" id="KW-0611">Plant defense</keyword>
<keyword evidence="8" id="KW-1185">Reference proteome</keyword>
<feature type="domain" description="TIR" evidence="6">
    <location>
        <begin position="269"/>
        <end position="406"/>
    </location>
</feature>
<feature type="signal peptide" evidence="5">
    <location>
        <begin position="1"/>
        <end position="24"/>
    </location>
</feature>
<dbReference type="GO" id="GO:0007165">
    <property type="term" value="P:signal transduction"/>
    <property type="evidence" value="ECO:0007669"/>
    <property type="project" value="InterPro"/>
</dbReference>
<dbReference type="Gene3D" id="1.10.8.430">
    <property type="entry name" value="Helical domain of apoptotic protease-activating factors"/>
    <property type="match status" value="1"/>
</dbReference>
<evidence type="ECO:0000259" key="6">
    <source>
        <dbReference type="PROSITE" id="PS50104"/>
    </source>
</evidence>
<dbReference type="Pfam" id="PF23282">
    <property type="entry name" value="WHD_ROQ1"/>
    <property type="match status" value="1"/>
</dbReference>
<dbReference type="Proteomes" id="UP001141806">
    <property type="component" value="Unassembled WGS sequence"/>
</dbReference>
<dbReference type="Pfam" id="PF23598">
    <property type="entry name" value="LRR_14"/>
    <property type="match status" value="1"/>
</dbReference>
<dbReference type="PROSITE" id="PS50104">
    <property type="entry name" value="TIR"/>
    <property type="match status" value="2"/>
</dbReference>
<dbReference type="InterPro" id="IPR055414">
    <property type="entry name" value="LRR_R13L4/SHOC2-like"/>
</dbReference>
<dbReference type="InterPro" id="IPR032675">
    <property type="entry name" value="LRR_dom_sf"/>
</dbReference>
<proteinExistence type="predicted"/>
<dbReference type="Gene3D" id="3.40.50.10140">
    <property type="entry name" value="Toll/interleukin-1 receptor homology (TIR) domain"/>
    <property type="match status" value="2"/>
</dbReference>
<gene>
    <name evidence="7" type="ORF">NE237_005107</name>
</gene>
<feature type="domain" description="TIR" evidence="6">
    <location>
        <begin position="64"/>
        <end position="233"/>
    </location>
</feature>
<dbReference type="InterPro" id="IPR042197">
    <property type="entry name" value="Apaf_helical"/>
</dbReference>
<evidence type="ECO:0000256" key="3">
    <source>
        <dbReference type="ARBA" id="ARBA00022821"/>
    </source>
</evidence>
<dbReference type="InterPro" id="IPR027417">
    <property type="entry name" value="P-loop_NTPase"/>
</dbReference>
<evidence type="ECO:0000313" key="8">
    <source>
        <dbReference type="Proteomes" id="UP001141806"/>
    </source>
</evidence>
<reference evidence="7" key="1">
    <citation type="journal article" date="2023" name="Plant J.">
        <title>The genome of the king protea, Protea cynaroides.</title>
        <authorList>
            <person name="Chang J."/>
            <person name="Duong T.A."/>
            <person name="Schoeman C."/>
            <person name="Ma X."/>
            <person name="Roodt D."/>
            <person name="Barker N."/>
            <person name="Li Z."/>
            <person name="Van de Peer Y."/>
            <person name="Mizrachi E."/>
        </authorList>
    </citation>
    <scope>NUCLEOTIDE SEQUENCE</scope>
    <source>
        <tissue evidence="7">Young leaves</tissue>
    </source>
</reference>
<accession>A0A9Q0KJZ1</accession>
<feature type="chain" id="PRO_5040372573" description="TIR domain-containing protein" evidence="5">
    <location>
        <begin position="25"/>
        <end position="1398"/>
    </location>
</feature>
<dbReference type="Pfam" id="PF01582">
    <property type="entry name" value="TIR"/>
    <property type="match status" value="2"/>
</dbReference>
<evidence type="ECO:0000256" key="4">
    <source>
        <dbReference type="ARBA" id="ARBA00023027"/>
    </source>
</evidence>
<dbReference type="InterPro" id="IPR003591">
    <property type="entry name" value="Leu-rich_rpt_typical-subtyp"/>
</dbReference>
<keyword evidence="4" id="KW-0520">NAD</keyword>
<keyword evidence="5" id="KW-0732">Signal</keyword>
<dbReference type="InterPro" id="IPR058192">
    <property type="entry name" value="WHD_ROQ1-like"/>
</dbReference>
<evidence type="ECO:0000313" key="7">
    <source>
        <dbReference type="EMBL" id="KAJ4972008.1"/>
    </source>
</evidence>
<keyword evidence="2" id="KW-0677">Repeat</keyword>
<dbReference type="InterPro" id="IPR035897">
    <property type="entry name" value="Toll_tir_struct_dom_sf"/>
</dbReference>
<dbReference type="PANTHER" id="PTHR11017:SF570">
    <property type="entry name" value="DISEASE RESISTANCE PROTEIN (TIR-NBS CLASS)-RELATED"/>
    <property type="match status" value="1"/>
</dbReference>
<protein>
    <recommendedName>
        <fullName evidence="6">TIR domain-containing protein</fullName>
    </recommendedName>
</protein>
<evidence type="ECO:0000256" key="5">
    <source>
        <dbReference type="SAM" id="SignalP"/>
    </source>
</evidence>
<dbReference type="SMART" id="SM00364">
    <property type="entry name" value="LRR_BAC"/>
    <property type="match status" value="5"/>
</dbReference>
<keyword evidence="1" id="KW-0433">Leucine-rich repeat</keyword>
<dbReference type="PROSITE" id="PS51450">
    <property type="entry name" value="LRR"/>
    <property type="match status" value="2"/>
</dbReference>
<evidence type="ECO:0000256" key="1">
    <source>
        <dbReference type="ARBA" id="ARBA00022614"/>
    </source>
</evidence>
<dbReference type="InterPro" id="IPR026906">
    <property type="entry name" value="LRR_5"/>
</dbReference>
<dbReference type="FunFam" id="3.40.50.10140:FF:000007">
    <property type="entry name" value="Disease resistance protein (TIR-NBS-LRR class)"/>
    <property type="match status" value="1"/>
</dbReference>
<dbReference type="SUPFAM" id="SSF52047">
    <property type="entry name" value="RNI-like"/>
    <property type="match status" value="1"/>
</dbReference>
<comment type="caution">
    <text evidence="7">The sequence shown here is derived from an EMBL/GenBank/DDBJ whole genome shotgun (WGS) entry which is preliminary data.</text>
</comment>
<dbReference type="GO" id="GO:0006952">
    <property type="term" value="P:defense response"/>
    <property type="evidence" value="ECO:0007669"/>
    <property type="project" value="InterPro"/>
</dbReference>
<evidence type="ECO:0000256" key="2">
    <source>
        <dbReference type="ARBA" id="ARBA00022737"/>
    </source>
</evidence>
<sequence>MYTSLLIGGIFILLVLKLFHRRTAKEKSNPASYATQDSDSSSSSFPSCGNECDSSSSSFPHVGCEYEVFLSFKGDDTRTNFTDHLYHALLDHGIRTFRDNEEFQIGKKMNPVLWSAIRRSKIAIPIFSKNYGSSEWCLRELAEMVECMKQKCQRQITVMPLFYNVNPWYVKFQAASYMEPLLKCEKFSCQETEGWKKALEEVGSLYGWELKKIANGHEGELVRLIVKDVCSELKKSSSIVSRVKPLFDRVTAVTAMGKSDSASSATQDCDYDVFLSCRGEDSSNFTDHLYNALLNCGFHTFRGNEGAQVGQNIEPADRYVIHQSKIAIPIFCKDYASSEWCLRELDEIVKCRKQRDQRQITVIPVFYHVDPSDVQNQTGSYMNAFQNHQKEFSGETKGWKKALNKVGKLKEWDLKTMANGNDLALIYNIVKVVKSELRKSPLTDSANQLVGIDSQVEKMMKLLKIESNDTRTVAGIHGKTYEPHPMDFNEDLQLFSKHAFKRDQPPEHFLDLSQEVVKTIGTHPLALEVIGASLFCQKKPAWKDMVDKLKNIQNDEVQKKLKDSPNEELQKKLKDIPNEELQKKLRISYDGLSCVQKEIFLDIACFFIGMDKNIVCYRWDENLFPKIGIKVLRRKLLIEIDENNELRMHDQLRDLGRKIVNQENTKMPGKGSRLWLEQDILDALKTQTGPMKVEVLCLKVISPNLMHSFSELRWLSLRGCDDTSVIPTNLPKLAVLDLSFSNITKSWPGWSYIKFVKTLKVLDLKHCVKLSRTPNLSENLELEVLLLQGCVKLKAFDQSIDNLKRLVILNMERCRKLKYLPPNIYRLSSLKRLNIRSTGINQLPDNLHCLKALTELLIDETSIEKLPDSMGNLTNLKTLSAGGCKIQKGGIPDDIWRLSSLESLILNGNQIPSLPETVSSFCLLQTLSLAKCTELQSLPELPSSLKSLDASGCAIKSLPCLSNLTNLEKLCLDNCQNLVNIPNLPSGLRSMTATGCGSVTEISGFSDMRNLVTLCFDECNSLERTENIKGLNSLPILEIRNCGLLGKMPNLQSSKKLMSLKFFKVGISGIEDLEALDSLDRLNIRHCNSLIKIRLPVKLRILYIDICKMLSEIRGLEVLESLEEITIRYSPSALPLVSIWKNLKYLDLYKCDYMEVPSVDRLESLEVLKIFKCKSMKILSDLSNVTKLRELRIEHCEGLNKIQGSDRLEILEVLIINGCISIETLPCLSKLKKLRILSAVKCRKLTEIQGVEELQSLEELNINECISIETLPCLSKLKKLMILSAVNCRKLTGIQGAEELESLKLLKISKCISIETLCLAKLKNLKRVLAVKCMNLTEIQGLDGLKSLNKLDVRGCFSLKLSDPSSLRRSMRFVDINSDDSSNEVLSDLESDDDPLDI</sequence>
<dbReference type="EMBL" id="JAMYWD010000005">
    <property type="protein sequence ID" value="KAJ4972008.1"/>
    <property type="molecule type" value="Genomic_DNA"/>
</dbReference>
<dbReference type="Gene3D" id="3.80.10.10">
    <property type="entry name" value="Ribonuclease Inhibitor"/>
    <property type="match status" value="3"/>
</dbReference>
<dbReference type="InterPro" id="IPR044974">
    <property type="entry name" value="Disease_R_plants"/>
</dbReference>
<dbReference type="InterPro" id="IPR001611">
    <property type="entry name" value="Leu-rich_rpt"/>
</dbReference>
<dbReference type="SUPFAM" id="SSF52058">
    <property type="entry name" value="L domain-like"/>
    <property type="match status" value="2"/>
</dbReference>
<dbReference type="InterPro" id="IPR000157">
    <property type="entry name" value="TIR_dom"/>
</dbReference>
<dbReference type="SUPFAM" id="SSF52200">
    <property type="entry name" value="Toll/Interleukin receptor TIR domain"/>
    <property type="match status" value="2"/>
</dbReference>
<dbReference type="SMART" id="SM00369">
    <property type="entry name" value="LRR_TYP"/>
    <property type="match status" value="4"/>
</dbReference>
<dbReference type="PANTHER" id="PTHR11017">
    <property type="entry name" value="LEUCINE-RICH REPEAT-CONTAINING PROTEIN"/>
    <property type="match status" value="1"/>
</dbReference>